<feature type="compositionally biased region" description="Acidic residues" evidence="1">
    <location>
        <begin position="363"/>
        <end position="377"/>
    </location>
</feature>
<feature type="region of interest" description="Disordered" evidence="1">
    <location>
        <begin position="220"/>
        <end position="299"/>
    </location>
</feature>
<feature type="compositionally biased region" description="Acidic residues" evidence="1">
    <location>
        <begin position="259"/>
        <end position="269"/>
    </location>
</feature>
<dbReference type="Gene3D" id="1.25.40.90">
    <property type="match status" value="1"/>
</dbReference>
<dbReference type="InterPro" id="IPR008942">
    <property type="entry name" value="ENTH_VHS"/>
</dbReference>
<feature type="region of interest" description="Disordered" evidence="1">
    <location>
        <begin position="334"/>
        <end position="377"/>
    </location>
</feature>
<dbReference type="InterPro" id="IPR006569">
    <property type="entry name" value="CID_dom"/>
</dbReference>
<feature type="domain" description="CID" evidence="2">
    <location>
        <begin position="1"/>
        <end position="132"/>
    </location>
</feature>
<evidence type="ECO:0000256" key="1">
    <source>
        <dbReference type="SAM" id="MobiDB-lite"/>
    </source>
</evidence>
<feature type="compositionally biased region" description="Low complexity" evidence="1">
    <location>
        <begin position="244"/>
        <end position="258"/>
    </location>
</feature>
<organism evidence="3 4">
    <name type="scientific">Monoraphidium neglectum</name>
    <dbReference type="NCBI Taxonomy" id="145388"/>
    <lineage>
        <taxon>Eukaryota</taxon>
        <taxon>Viridiplantae</taxon>
        <taxon>Chlorophyta</taxon>
        <taxon>core chlorophytes</taxon>
        <taxon>Chlorophyceae</taxon>
        <taxon>CS clade</taxon>
        <taxon>Sphaeropleales</taxon>
        <taxon>Selenastraceae</taxon>
        <taxon>Monoraphidium</taxon>
    </lineage>
</organism>
<dbReference type="CDD" id="cd16981">
    <property type="entry name" value="CID_RPRD_like"/>
    <property type="match status" value="1"/>
</dbReference>
<evidence type="ECO:0000259" key="2">
    <source>
        <dbReference type="PROSITE" id="PS51391"/>
    </source>
</evidence>
<sequence>MQVPRDGLVAKLQKLSQSQQSIESVSSFCVFYHKDARGVVNIWEEEFFKAPNDRKMALLYLANHILQEGRRKGTGFQDEFYRVLPKAMQHALGGGDERVKRAVSRLVAIWEERRVFGTRHIKSFQGLELPISGDLAAVTTISGHLEAYESALQRELDSRRAAVAALQSAVRAQEEAVAAAAAQLGACGAQREQLRARMGQLSAGLVAGLQGLPGIAGLGGPAAPAAAPASASVEAPPPPPPAQAPAAAVGSPEAPAMEVDMEDDYDDDGAALTGLEGTPEQQRSAAAASGGGYTAAPAPAPAAAPPLLADALSKLPEGERDRLGFDLEALMNSGLLAGGGNGAGAAVAGTAGGGGGGYGDGAFADEGDDPYDPEDPF</sequence>
<dbReference type="EMBL" id="KK100737">
    <property type="protein sequence ID" value="KIZ04036.1"/>
    <property type="molecule type" value="Genomic_DNA"/>
</dbReference>
<gene>
    <name evidence="3" type="ORF">MNEG_3920</name>
</gene>
<dbReference type="STRING" id="145388.A0A0D2NG44"/>
<dbReference type="Pfam" id="PF04818">
    <property type="entry name" value="CID"/>
    <property type="match status" value="1"/>
</dbReference>
<dbReference type="GeneID" id="25736798"/>
<dbReference type="SMART" id="SM00582">
    <property type="entry name" value="RPR"/>
    <property type="match status" value="1"/>
</dbReference>
<accession>A0A0D2NG44</accession>
<feature type="compositionally biased region" description="Low complexity" evidence="1">
    <location>
        <begin position="221"/>
        <end position="234"/>
    </location>
</feature>
<keyword evidence="4" id="KW-1185">Reference proteome</keyword>
<protein>
    <submittedName>
        <fullName evidence="3">Regulation of nuclear pre-mRNA domain-containing protein 1B</fullName>
    </submittedName>
</protein>
<dbReference type="KEGG" id="mng:MNEG_3920"/>
<dbReference type="SUPFAM" id="SSF48464">
    <property type="entry name" value="ENTH/VHS domain"/>
    <property type="match status" value="1"/>
</dbReference>
<feature type="compositionally biased region" description="Gly residues" evidence="1">
    <location>
        <begin position="350"/>
        <end position="360"/>
    </location>
</feature>
<name>A0A0D2NG44_9CHLO</name>
<dbReference type="Proteomes" id="UP000054498">
    <property type="component" value="Unassembled WGS sequence"/>
</dbReference>
<evidence type="ECO:0000313" key="4">
    <source>
        <dbReference type="Proteomes" id="UP000054498"/>
    </source>
</evidence>
<dbReference type="RefSeq" id="XP_013903055.1">
    <property type="nucleotide sequence ID" value="XM_014047601.1"/>
</dbReference>
<dbReference type="OrthoDB" id="10069473at2759"/>
<dbReference type="GO" id="GO:0031124">
    <property type="term" value="P:mRNA 3'-end processing"/>
    <property type="evidence" value="ECO:0007669"/>
    <property type="project" value="TreeGrafter"/>
</dbReference>
<evidence type="ECO:0000313" key="3">
    <source>
        <dbReference type="EMBL" id="KIZ04036.1"/>
    </source>
</evidence>
<dbReference type="PROSITE" id="PS51391">
    <property type="entry name" value="CID"/>
    <property type="match status" value="1"/>
</dbReference>
<dbReference type="PANTHER" id="PTHR12460:SF0">
    <property type="entry name" value="CID DOMAIN-CONTAINING PROTEIN-RELATED"/>
    <property type="match status" value="1"/>
</dbReference>
<proteinExistence type="predicted"/>
<dbReference type="GO" id="GO:0000993">
    <property type="term" value="F:RNA polymerase II complex binding"/>
    <property type="evidence" value="ECO:0007669"/>
    <property type="project" value="TreeGrafter"/>
</dbReference>
<dbReference type="PANTHER" id="PTHR12460">
    <property type="entry name" value="CYCLIN-DEPENDENT KINASE INHIBITOR-RELATED PROTEIN"/>
    <property type="match status" value="1"/>
</dbReference>
<dbReference type="AlphaFoldDB" id="A0A0D2NG44"/>
<reference evidence="3 4" key="1">
    <citation type="journal article" date="2013" name="BMC Genomics">
        <title>Reconstruction of the lipid metabolism for the microalga Monoraphidium neglectum from its genome sequence reveals characteristics suitable for biofuel production.</title>
        <authorList>
            <person name="Bogen C."/>
            <person name="Al-Dilaimi A."/>
            <person name="Albersmeier A."/>
            <person name="Wichmann J."/>
            <person name="Grundmann M."/>
            <person name="Rupp O."/>
            <person name="Lauersen K.J."/>
            <person name="Blifernez-Klassen O."/>
            <person name="Kalinowski J."/>
            <person name="Goesmann A."/>
            <person name="Mussgnug J.H."/>
            <person name="Kruse O."/>
        </authorList>
    </citation>
    <scope>NUCLEOTIDE SEQUENCE [LARGE SCALE GENOMIC DNA]</scope>
    <source>
        <strain evidence="3 4">SAG 48.87</strain>
    </source>
</reference>